<evidence type="ECO:0000313" key="3">
    <source>
        <dbReference type="Proteomes" id="UP000887013"/>
    </source>
</evidence>
<feature type="region of interest" description="Disordered" evidence="1">
    <location>
        <begin position="80"/>
        <end position="143"/>
    </location>
</feature>
<reference evidence="2" key="1">
    <citation type="submission" date="2020-08" db="EMBL/GenBank/DDBJ databases">
        <title>Multicomponent nature underlies the extraordinary mechanical properties of spider dragline silk.</title>
        <authorList>
            <person name="Kono N."/>
            <person name="Nakamura H."/>
            <person name="Mori M."/>
            <person name="Yoshida Y."/>
            <person name="Ohtoshi R."/>
            <person name="Malay A.D."/>
            <person name="Moran D.A.P."/>
            <person name="Tomita M."/>
            <person name="Numata K."/>
            <person name="Arakawa K."/>
        </authorList>
    </citation>
    <scope>NUCLEOTIDE SEQUENCE</scope>
</reference>
<dbReference type="Proteomes" id="UP000887013">
    <property type="component" value="Unassembled WGS sequence"/>
</dbReference>
<dbReference type="AlphaFoldDB" id="A0A8X6PCF5"/>
<keyword evidence="3" id="KW-1185">Reference proteome</keyword>
<feature type="compositionally biased region" description="Polar residues" evidence="1">
    <location>
        <begin position="134"/>
        <end position="143"/>
    </location>
</feature>
<dbReference type="EMBL" id="BMAW01018183">
    <property type="protein sequence ID" value="GFT57318.1"/>
    <property type="molecule type" value="Genomic_DNA"/>
</dbReference>
<evidence type="ECO:0000313" key="2">
    <source>
        <dbReference type="EMBL" id="GFT57318.1"/>
    </source>
</evidence>
<sequence length="143" mass="16442">MPAGNGSVHTAHERPYEQEIQSMEYLPTAKMKPISKIEQRRKWLIVRDVQGFEEPLVPQIGKISEFEEKLLIPNCEEENFKEEEQASSSQETTFLDTKHPLSYPSLSRHRMSEDVTIITTSTPQDPPEKRKELATNTKGCLED</sequence>
<organism evidence="2 3">
    <name type="scientific">Nephila pilipes</name>
    <name type="common">Giant wood spider</name>
    <name type="synonym">Nephila maculata</name>
    <dbReference type="NCBI Taxonomy" id="299642"/>
    <lineage>
        <taxon>Eukaryota</taxon>
        <taxon>Metazoa</taxon>
        <taxon>Ecdysozoa</taxon>
        <taxon>Arthropoda</taxon>
        <taxon>Chelicerata</taxon>
        <taxon>Arachnida</taxon>
        <taxon>Araneae</taxon>
        <taxon>Araneomorphae</taxon>
        <taxon>Entelegynae</taxon>
        <taxon>Araneoidea</taxon>
        <taxon>Nephilidae</taxon>
        <taxon>Nephila</taxon>
    </lineage>
</organism>
<protein>
    <submittedName>
        <fullName evidence="2">Uncharacterized protein</fullName>
    </submittedName>
</protein>
<accession>A0A8X6PCF5</accession>
<proteinExistence type="predicted"/>
<comment type="caution">
    <text evidence="2">The sequence shown here is derived from an EMBL/GenBank/DDBJ whole genome shotgun (WGS) entry which is preliminary data.</text>
</comment>
<gene>
    <name evidence="2" type="ORF">NPIL_298211</name>
</gene>
<evidence type="ECO:0000256" key="1">
    <source>
        <dbReference type="SAM" id="MobiDB-lite"/>
    </source>
</evidence>
<name>A0A8X6PCF5_NEPPI</name>